<dbReference type="Gene3D" id="3.10.180.10">
    <property type="entry name" value="2,3-Dihydroxybiphenyl 1,2-Dioxygenase, domain 1"/>
    <property type="match status" value="1"/>
</dbReference>
<dbReference type="InterPro" id="IPR037523">
    <property type="entry name" value="VOC_core"/>
</dbReference>
<dbReference type="SUPFAM" id="SSF54593">
    <property type="entry name" value="Glyoxalase/Bleomycin resistance protein/Dihydroxybiphenyl dioxygenase"/>
    <property type="match status" value="1"/>
</dbReference>
<feature type="domain" description="VOC" evidence="1">
    <location>
        <begin position="16"/>
        <end position="135"/>
    </location>
</feature>
<gene>
    <name evidence="2" type="ORF">UFOPK2754_01532</name>
    <name evidence="3" type="ORF">UFOPK3139_02646</name>
    <name evidence="4" type="ORF">UFOPK3543_01064</name>
    <name evidence="5" type="ORF">UFOPK3967_00296</name>
</gene>
<protein>
    <submittedName>
        <fullName evidence="3">Unannotated protein</fullName>
    </submittedName>
</protein>
<evidence type="ECO:0000313" key="3">
    <source>
        <dbReference type="EMBL" id="CAB4835834.1"/>
    </source>
</evidence>
<name>A0A6J7ASF7_9ZZZZ</name>
<dbReference type="Pfam" id="PF00903">
    <property type="entry name" value="Glyoxalase"/>
    <property type="match status" value="1"/>
</dbReference>
<accession>A0A6J7ASF7</accession>
<dbReference type="EMBL" id="CAFBMH010000029">
    <property type="protein sequence ID" value="CAB4904595.1"/>
    <property type="molecule type" value="Genomic_DNA"/>
</dbReference>
<dbReference type="InterPro" id="IPR029068">
    <property type="entry name" value="Glyas_Bleomycin-R_OHBP_Dase"/>
</dbReference>
<sequence length="140" mass="15235">MATKTASTKAAKTLAAYSHMNIVADDLAAAREFYGTKLGLTEIPRPDFGVPGAWFRLGPSQFHIIEVKEMPDLKGTAPHFAIQIPTDQFEPTIGALKDAGIDFFSDIRTREDFGVPVKTAFCKDPAGNLIEFTDVALFGE</sequence>
<evidence type="ECO:0000313" key="2">
    <source>
        <dbReference type="EMBL" id="CAB4746288.1"/>
    </source>
</evidence>
<reference evidence="3" key="1">
    <citation type="submission" date="2020-05" db="EMBL/GenBank/DDBJ databases">
        <authorList>
            <person name="Chiriac C."/>
            <person name="Salcher M."/>
            <person name="Ghai R."/>
            <person name="Kavagutti S V."/>
        </authorList>
    </citation>
    <scope>NUCLEOTIDE SEQUENCE</scope>
</reference>
<evidence type="ECO:0000313" key="5">
    <source>
        <dbReference type="EMBL" id="CAB4979973.1"/>
    </source>
</evidence>
<dbReference type="InterPro" id="IPR004360">
    <property type="entry name" value="Glyas_Fos-R_dOase_dom"/>
</dbReference>
<dbReference type="AlphaFoldDB" id="A0A6J7ASF7"/>
<dbReference type="EMBL" id="CAFABA010000146">
    <property type="protein sequence ID" value="CAB4835834.1"/>
    <property type="molecule type" value="Genomic_DNA"/>
</dbReference>
<dbReference type="EMBL" id="CAEZYR010000051">
    <property type="protein sequence ID" value="CAB4746288.1"/>
    <property type="molecule type" value="Genomic_DNA"/>
</dbReference>
<dbReference type="EMBL" id="CAFBOS010000010">
    <property type="protein sequence ID" value="CAB4979973.1"/>
    <property type="molecule type" value="Genomic_DNA"/>
</dbReference>
<organism evidence="3">
    <name type="scientific">freshwater metagenome</name>
    <dbReference type="NCBI Taxonomy" id="449393"/>
    <lineage>
        <taxon>unclassified sequences</taxon>
        <taxon>metagenomes</taxon>
        <taxon>ecological metagenomes</taxon>
    </lineage>
</organism>
<proteinExistence type="predicted"/>
<evidence type="ECO:0000259" key="1">
    <source>
        <dbReference type="PROSITE" id="PS51819"/>
    </source>
</evidence>
<dbReference type="PROSITE" id="PS51819">
    <property type="entry name" value="VOC"/>
    <property type="match status" value="1"/>
</dbReference>
<evidence type="ECO:0000313" key="4">
    <source>
        <dbReference type="EMBL" id="CAB4904595.1"/>
    </source>
</evidence>